<dbReference type="EMBL" id="MEZK01000010">
    <property type="protein sequence ID" value="OGD63380.1"/>
    <property type="molecule type" value="Genomic_DNA"/>
</dbReference>
<sequence>MIDKPNPEIRVLILSLDKALLNQNGEGDTLIRFQEYQKACKYFGVLIPTTTIIPKLHKVDKVKLIPNYGKLPFLAYWQLYKTAERICQEKLINLVVTNDAILGALAIWLRSRFPIKVQINIFGLEIVNSQWLKERPQNIFLKWIQEWAIIRADGLRTDNLEDKRLLTGCYSVAPQKIVVIPVSPSLERQKAFMFAKIDKLFKKSLAGHKKMILAVGSLVKAKDYLTLIKAMWMLKQRKFDIRLIIVGEGPEREKMEQSIAEYQLNNAVNLVGSLPYQKMPLIFAAADLFVISSTHEGLPRSLMEAALVGKPIVSTDVGGVKALIKNRQSGLLVKQKNPSHLAAAIEELLADEEKAERLGRSVKKEAKRLLDFNLGVKKLVRSWRELLNSDKQ</sequence>
<dbReference type="SUPFAM" id="SSF53756">
    <property type="entry name" value="UDP-Glycosyltransferase/glycogen phosphorylase"/>
    <property type="match status" value="1"/>
</dbReference>
<evidence type="ECO:0000313" key="3">
    <source>
        <dbReference type="Proteomes" id="UP000177006"/>
    </source>
</evidence>
<evidence type="ECO:0000259" key="1">
    <source>
        <dbReference type="Pfam" id="PF00534"/>
    </source>
</evidence>
<dbReference type="CDD" id="cd03801">
    <property type="entry name" value="GT4_PimA-like"/>
    <property type="match status" value="1"/>
</dbReference>
<accession>A0A1F5E7T7</accession>
<gene>
    <name evidence="2" type="ORF">A2160_02765</name>
</gene>
<dbReference type="STRING" id="1797457.A2160_02765"/>
<dbReference type="Proteomes" id="UP000177006">
    <property type="component" value="Unassembled WGS sequence"/>
</dbReference>
<reference evidence="2 3" key="1">
    <citation type="journal article" date="2016" name="Nat. Commun.">
        <title>Thousands of microbial genomes shed light on interconnected biogeochemical processes in an aquifer system.</title>
        <authorList>
            <person name="Anantharaman K."/>
            <person name="Brown C.T."/>
            <person name="Hug L.A."/>
            <person name="Sharon I."/>
            <person name="Castelle C.J."/>
            <person name="Probst A.J."/>
            <person name="Thomas B.C."/>
            <person name="Singh A."/>
            <person name="Wilkins M.J."/>
            <person name="Karaoz U."/>
            <person name="Brodie E.L."/>
            <person name="Williams K.H."/>
            <person name="Hubbard S.S."/>
            <person name="Banfield J.F."/>
        </authorList>
    </citation>
    <scope>NUCLEOTIDE SEQUENCE [LARGE SCALE GENOMIC DNA]</scope>
</reference>
<name>A0A1F5E7T7_9BACT</name>
<organism evidence="2 3">
    <name type="scientific">Candidatus Beckwithbacteria bacterium RBG_13_42_9</name>
    <dbReference type="NCBI Taxonomy" id="1797457"/>
    <lineage>
        <taxon>Bacteria</taxon>
        <taxon>Candidatus Beckwithiibacteriota</taxon>
    </lineage>
</organism>
<comment type="caution">
    <text evidence="2">The sequence shown here is derived from an EMBL/GenBank/DDBJ whole genome shotgun (WGS) entry which is preliminary data.</text>
</comment>
<proteinExistence type="predicted"/>
<feature type="domain" description="Glycosyl transferase family 1" evidence="1">
    <location>
        <begin position="200"/>
        <end position="364"/>
    </location>
</feature>
<dbReference type="InterPro" id="IPR001296">
    <property type="entry name" value="Glyco_trans_1"/>
</dbReference>
<protein>
    <recommendedName>
        <fullName evidence="1">Glycosyl transferase family 1 domain-containing protein</fullName>
    </recommendedName>
</protein>
<dbReference type="PANTHER" id="PTHR12526">
    <property type="entry name" value="GLYCOSYLTRANSFERASE"/>
    <property type="match status" value="1"/>
</dbReference>
<evidence type="ECO:0000313" key="2">
    <source>
        <dbReference type="EMBL" id="OGD63380.1"/>
    </source>
</evidence>
<dbReference type="GO" id="GO:0016757">
    <property type="term" value="F:glycosyltransferase activity"/>
    <property type="evidence" value="ECO:0007669"/>
    <property type="project" value="InterPro"/>
</dbReference>
<dbReference type="AlphaFoldDB" id="A0A1F5E7T7"/>
<dbReference type="Pfam" id="PF00534">
    <property type="entry name" value="Glycos_transf_1"/>
    <property type="match status" value="1"/>
</dbReference>
<dbReference type="Gene3D" id="3.40.50.2000">
    <property type="entry name" value="Glycogen Phosphorylase B"/>
    <property type="match status" value="2"/>
</dbReference>